<comment type="caution">
    <text evidence="1">The sequence shown here is derived from an EMBL/GenBank/DDBJ whole genome shotgun (WGS) entry which is preliminary data.</text>
</comment>
<dbReference type="AlphaFoldDB" id="A0A1K0FRP8"/>
<evidence type="ECO:0000313" key="2">
    <source>
        <dbReference type="Proteomes" id="UP000182486"/>
    </source>
</evidence>
<sequence>MLPHPTTPTRTRWRSLLRGLLSRVRPRRLWWLGTPYRVTIAAVAAGGYVLQIHHTQGVEWVDLPRRTRVCDHPDEREFVATVAALAERGLVWVLPWQLDEHGNLTAPVVPLVREENRR</sequence>
<dbReference type="RefSeq" id="WP_071803375.1">
    <property type="nucleotide sequence ID" value="NZ_MEIA01000016.1"/>
</dbReference>
<gene>
    <name evidence="1" type="ORF">BG844_04035</name>
</gene>
<accession>A0A1K0FRP8</accession>
<protein>
    <submittedName>
        <fullName evidence="1">Uncharacterized protein</fullName>
    </submittedName>
</protein>
<proteinExistence type="predicted"/>
<keyword evidence="2" id="KW-1185">Reference proteome</keyword>
<name>A0A1K0FRP8_9ACTN</name>
<reference evidence="1 2" key="1">
    <citation type="submission" date="2016-09" db="EMBL/GenBank/DDBJ databases">
        <title>Couchioplanes caeruleus draft genome sequence.</title>
        <authorList>
            <person name="Sheehan J."/>
            <person name="Caffrey P."/>
        </authorList>
    </citation>
    <scope>NUCLEOTIDE SEQUENCE [LARGE SCALE GENOMIC DNA]</scope>
    <source>
        <strain evidence="1 2">DSM 43634</strain>
    </source>
</reference>
<organism evidence="1 2">
    <name type="scientific">Couchioplanes caeruleus subsp. caeruleus</name>
    <dbReference type="NCBI Taxonomy" id="56427"/>
    <lineage>
        <taxon>Bacteria</taxon>
        <taxon>Bacillati</taxon>
        <taxon>Actinomycetota</taxon>
        <taxon>Actinomycetes</taxon>
        <taxon>Micromonosporales</taxon>
        <taxon>Micromonosporaceae</taxon>
        <taxon>Couchioplanes</taxon>
    </lineage>
</organism>
<dbReference type="Proteomes" id="UP000182486">
    <property type="component" value="Unassembled WGS sequence"/>
</dbReference>
<evidence type="ECO:0000313" key="1">
    <source>
        <dbReference type="EMBL" id="OJF15519.1"/>
    </source>
</evidence>
<dbReference type="EMBL" id="MEIA01000016">
    <property type="protein sequence ID" value="OJF15519.1"/>
    <property type="molecule type" value="Genomic_DNA"/>
</dbReference>